<name>A0ABX2T8I1_9PROT</name>
<protein>
    <recommendedName>
        <fullName evidence="4">SGNH/GDSL hydrolase family protein</fullName>
    </recommendedName>
</protein>
<gene>
    <name evidence="2" type="ORF">HND93_12890</name>
</gene>
<comment type="caution">
    <text evidence="2">The sequence shown here is derived from an EMBL/GenBank/DDBJ whole genome shotgun (WGS) entry which is preliminary data.</text>
</comment>
<dbReference type="InterPro" id="IPR057572">
    <property type="entry name" value="NonGDSL"/>
</dbReference>
<reference evidence="2 3" key="1">
    <citation type="submission" date="2020-05" db="EMBL/GenBank/DDBJ databases">
        <title>Azospirillum oleiclasticum sp. nov, a nitrogen-fixing and heavy crude oil-emulsifying bacterium isolated from the crude oil of Yumen Oilfield.</title>
        <authorList>
            <person name="Wu D."/>
            <person name="Cai M."/>
            <person name="Zhang X."/>
        </authorList>
    </citation>
    <scope>NUCLEOTIDE SEQUENCE [LARGE SCALE GENOMIC DNA]</scope>
    <source>
        <strain evidence="2 3">ROY-1-1-2</strain>
    </source>
</reference>
<sequence>MKVGLSALVLAAAVATAVPRAAMADAPAEPCAVPDTVMAVGADLPRVRDRMARGAPLSILILNTAKPVADRVEAPYPARLEGELNRRLAGRRAEVTIRNLPNATAATMLPALSAAITEKRPALVIWQTGTVDAMRRIDTEAFDDALTDGIALAHKSGTDIILMGMQYSLQTTQLIDFEPYVENMGWVAQNTGVLHFPRYAIMRYWVDENMVDFTTETPEARRRAYAFVHGCIARLLAGSITAMIGNVTAKAP</sequence>
<keyword evidence="1" id="KW-0732">Signal</keyword>
<feature type="signal peptide" evidence="1">
    <location>
        <begin position="1"/>
        <end position="24"/>
    </location>
</feature>
<dbReference type="Gene3D" id="3.40.50.1110">
    <property type="entry name" value="SGNH hydrolase"/>
    <property type="match status" value="1"/>
</dbReference>
<proteinExistence type="predicted"/>
<dbReference type="EMBL" id="JABFDB010000008">
    <property type="protein sequence ID" value="NYZ20610.1"/>
    <property type="molecule type" value="Genomic_DNA"/>
</dbReference>
<evidence type="ECO:0008006" key="4">
    <source>
        <dbReference type="Google" id="ProtNLM"/>
    </source>
</evidence>
<organism evidence="2 3">
    <name type="scientific">Azospirillum oleiclasticum</name>
    <dbReference type="NCBI Taxonomy" id="2735135"/>
    <lineage>
        <taxon>Bacteria</taxon>
        <taxon>Pseudomonadati</taxon>
        <taxon>Pseudomonadota</taxon>
        <taxon>Alphaproteobacteria</taxon>
        <taxon>Rhodospirillales</taxon>
        <taxon>Azospirillaceae</taxon>
        <taxon>Azospirillum</taxon>
    </lineage>
</organism>
<dbReference type="Proteomes" id="UP000584642">
    <property type="component" value="Unassembled WGS sequence"/>
</dbReference>
<dbReference type="Pfam" id="PF25182">
    <property type="entry name" value="NonGDSL"/>
    <property type="match status" value="1"/>
</dbReference>
<accession>A0ABX2T8I1</accession>
<keyword evidence="3" id="KW-1185">Reference proteome</keyword>
<evidence type="ECO:0000313" key="2">
    <source>
        <dbReference type="EMBL" id="NYZ20610.1"/>
    </source>
</evidence>
<dbReference type="SUPFAM" id="SSF52266">
    <property type="entry name" value="SGNH hydrolase"/>
    <property type="match status" value="1"/>
</dbReference>
<evidence type="ECO:0000256" key="1">
    <source>
        <dbReference type="SAM" id="SignalP"/>
    </source>
</evidence>
<feature type="chain" id="PRO_5045539862" description="SGNH/GDSL hydrolase family protein" evidence="1">
    <location>
        <begin position="25"/>
        <end position="252"/>
    </location>
</feature>
<evidence type="ECO:0000313" key="3">
    <source>
        <dbReference type="Proteomes" id="UP000584642"/>
    </source>
</evidence>
<dbReference type="InterPro" id="IPR036514">
    <property type="entry name" value="SGNH_hydro_sf"/>
</dbReference>
<dbReference type="RefSeq" id="WP_180282376.1">
    <property type="nucleotide sequence ID" value="NZ_JABFDB010000008.1"/>
</dbReference>